<dbReference type="RefSeq" id="XP_004355478.1">
    <property type="nucleotide sequence ID" value="XM_004355425.1"/>
</dbReference>
<accession>F4Q4D2</accession>
<evidence type="ECO:0000313" key="1">
    <source>
        <dbReference type="EMBL" id="EGG16994.1"/>
    </source>
</evidence>
<proteinExistence type="predicted"/>
<dbReference type="STRING" id="1054147.F4Q4D2"/>
<evidence type="ECO:0000313" key="2">
    <source>
        <dbReference type="Proteomes" id="UP000007797"/>
    </source>
</evidence>
<dbReference type="Proteomes" id="UP000007797">
    <property type="component" value="Unassembled WGS sequence"/>
</dbReference>
<dbReference type="KEGG" id="dfa:DFA_07975"/>
<dbReference type="GeneID" id="14869802"/>
<keyword evidence="2" id="KW-1185">Reference proteome</keyword>
<gene>
    <name evidence="1" type="ORF">DFA_07975</name>
</gene>
<organism evidence="1 2">
    <name type="scientific">Cavenderia fasciculata</name>
    <name type="common">Slime mold</name>
    <name type="synonym">Dictyostelium fasciculatum</name>
    <dbReference type="NCBI Taxonomy" id="261658"/>
    <lineage>
        <taxon>Eukaryota</taxon>
        <taxon>Amoebozoa</taxon>
        <taxon>Evosea</taxon>
        <taxon>Eumycetozoa</taxon>
        <taxon>Dictyostelia</taxon>
        <taxon>Acytosteliales</taxon>
        <taxon>Cavenderiaceae</taxon>
        <taxon>Cavenderia</taxon>
    </lineage>
</organism>
<name>F4Q4D2_CACFS</name>
<dbReference type="AlphaFoldDB" id="F4Q4D2"/>
<dbReference type="EMBL" id="GL883021">
    <property type="protein sequence ID" value="EGG16994.1"/>
    <property type="molecule type" value="Genomic_DNA"/>
</dbReference>
<reference evidence="2" key="1">
    <citation type="journal article" date="2011" name="Genome Res.">
        <title>Phylogeny-wide analysis of social amoeba genomes highlights ancient origins for complex intercellular communication.</title>
        <authorList>
            <person name="Heidel A.J."/>
            <person name="Lawal H.M."/>
            <person name="Felder M."/>
            <person name="Schilde C."/>
            <person name="Helps N.R."/>
            <person name="Tunggal B."/>
            <person name="Rivero F."/>
            <person name="John U."/>
            <person name="Schleicher M."/>
            <person name="Eichinger L."/>
            <person name="Platzer M."/>
            <person name="Noegel A.A."/>
            <person name="Schaap P."/>
            <person name="Gloeckner G."/>
        </authorList>
    </citation>
    <scope>NUCLEOTIDE SEQUENCE [LARGE SCALE GENOMIC DNA]</scope>
    <source>
        <strain evidence="2">SH3</strain>
    </source>
</reference>
<sequence length="315" mass="36803">MDIQTDNIIKRYRISKSFKALEDNKCPLCDSQQSDRTTLNDHITLCSIYFMRYNQIDVDQMVNHVNDKEAVRRGRCRLVIDFRRDDAFERQVDQVRRIIQQSKLLKYLTISFHFNDKLLEKARPYVNLIYQDLKKNTTIKEYSFYQPPFGSMIYAERPSTRFYISETRNIDDDDGDSQLHTPICLPSMIPHIDKYHVRGSADIVPSCLVLTGSPYIKTVKLDTAQSICYNIQVFNQFTLGLPNLECIRLKCDEAEEHMPVVIELLNRNQIKHMTIESRLNQLHCEQLFNAIKTNKSLISLRILVYLTGHGRGSTL</sequence>
<protein>
    <submittedName>
        <fullName evidence="1">Uncharacterized protein</fullName>
    </submittedName>
</protein>